<evidence type="ECO:0000313" key="2">
    <source>
        <dbReference type="Proteomes" id="UP000183788"/>
    </source>
</evidence>
<proteinExistence type="predicted"/>
<accession>A0A1K1QLT8</accession>
<dbReference type="AlphaFoldDB" id="A0A1K1QLT8"/>
<dbReference type="Proteomes" id="UP000183788">
    <property type="component" value="Unassembled WGS sequence"/>
</dbReference>
<sequence length="40" mass="4511">MSSNITSQLAKKRLRNLIAPEPFEFRIGIHVSPNSFQAVL</sequence>
<protein>
    <submittedName>
        <fullName evidence="1">Uncharacterized protein</fullName>
    </submittedName>
</protein>
<reference evidence="1 2" key="1">
    <citation type="submission" date="2016-11" db="EMBL/GenBank/DDBJ databases">
        <authorList>
            <person name="Jaros S."/>
            <person name="Januszkiewicz K."/>
            <person name="Wedrychowicz H."/>
        </authorList>
    </citation>
    <scope>NUCLEOTIDE SEQUENCE [LARGE SCALE GENOMIC DNA]</scope>
    <source>
        <strain evidence="1 2">DSM 784</strain>
    </source>
</reference>
<evidence type="ECO:0000313" key="1">
    <source>
        <dbReference type="EMBL" id="SFW60741.1"/>
    </source>
</evidence>
<dbReference type="EMBL" id="FPIZ01000008">
    <property type="protein sequence ID" value="SFW60741.1"/>
    <property type="molecule type" value="Genomic_DNA"/>
</dbReference>
<name>A0A1K1QLT8_9BACT</name>
<organism evidence="1 2">
    <name type="scientific">Chitinophaga sancti</name>
    <dbReference type="NCBI Taxonomy" id="1004"/>
    <lineage>
        <taxon>Bacteria</taxon>
        <taxon>Pseudomonadati</taxon>
        <taxon>Bacteroidota</taxon>
        <taxon>Chitinophagia</taxon>
        <taxon>Chitinophagales</taxon>
        <taxon>Chitinophagaceae</taxon>
        <taxon>Chitinophaga</taxon>
    </lineage>
</organism>
<gene>
    <name evidence="1" type="ORF">SAMN05661012_02904</name>
</gene>